<dbReference type="RefSeq" id="WP_138575764.1">
    <property type="nucleotide sequence ID" value="NZ_CP040818.1"/>
</dbReference>
<name>A0A5B8FRL3_9RHOB</name>
<gene>
    <name evidence="3" type="ORF">FDP22_05925</name>
</gene>
<dbReference type="KEGG" id="ppru:FDP22_05925"/>
<evidence type="ECO:0000259" key="2">
    <source>
        <dbReference type="Pfam" id="PF01471"/>
    </source>
</evidence>
<evidence type="ECO:0000256" key="1">
    <source>
        <dbReference type="SAM" id="MobiDB-lite"/>
    </source>
</evidence>
<dbReference type="InterPro" id="IPR036365">
    <property type="entry name" value="PGBD-like_sf"/>
</dbReference>
<evidence type="ECO:0000313" key="3">
    <source>
        <dbReference type="EMBL" id="QDL91366.1"/>
    </source>
</evidence>
<dbReference type="OrthoDB" id="8092964at2"/>
<proteinExistence type="predicted"/>
<dbReference type="AlphaFoldDB" id="A0A5B8FRL3"/>
<reference evidence="3 4" key="1">
    <citation type="submission" date="2019-06" db="EMBL/GenBank/DDBJ databases">
        <title>Genome sequence of Rhodobacteraceae bacterium D4M1.</title>
        <authorList>
            <person name="Cao J."/>
        </authorList>
    </citation>
    <scope>NUCLEOTIDE SEQUENCE [LARGE SCALE GENOMIC DNA]</scope>
    <source>
        <strain evidence="3 4">D4M1</strain>
    </source>
</reference>
<feature type="domain" description="Peptidoglycan binding-like" evidence="2">
    <location>
        <begin position="240"/>
        <end position="285"/>
    </location>
</feature>
<dbReference type="SUPFAM" id="SSF47090">
    <property type="entry name" value="PGBD-like"/>
    <property type="match status" value="1"/>
</dbReference>
<evidence type="ECO:0000313" key="4">
    <source>
        <dbReference type="Proteomes" id="UP000305888"/>
    </source>
</evidence>
<feature type="compositionally biased region" description="Pro residues" evidence="1">
    <location>
        <begin position="85"/>
        <end position="94"/>
    </location>
</feature>
<dbReference type="InterPro" id="IPR036366">
    <property type="entry name" value="PGBDSf"/>
</dbReference>
<dbReference type="Pfam" id="PF01471">
    <property type="entry name" value="PG_binding_1"/>
    <property type="match status" value="1"/>
</dbReference>
<dbReference type="EMBL" id="CP040818">
    <property type="protein sequence ID" value="QDL91366.1"/>
    <property type="molecule type" value="Genomic_DNA"/>
</dbReference>
<feature type="region of interest" description="Disordered" evidence="1">
    <location>
        <begin position="81"/>
        <end position="101"/>
    </location>
</feature>
<dbReference type="Gene3D" id="1.10.101.10">
    <property type="entry name" value="PGBD-like superfamily/PGBD"/>
    <property type="match status" value="1"/>
</dbReference>
<protein>
    <submittedName>
        <fullName evidence="3">Peptidoglycan-binding protein</fullName>
    </submittedName>
</protein>
<keyword evidence="4" id="KW-1185">Reference proteome</keyword>
<dbReference type="Proteomes" id="UP000305888">
    <property type="component" value="Chromosome"/>
</dbReference>
<organism evidence="3 4">
    <name type="scientific">Paroceanicella profunda</name>
    <dbReference type="NCBI Taxonomy" id="2579971"/>
    <lineage>
        <taxon>Bacteria</taxon>
        <taxon>Pseudomonadati</taxon>
        <taxon>Pseudomonadota</taxon>
        <taxon>Alphaproteobacteria</taxon>
        <taxon>Rhodobacterales</taxon>
        <taxon>Paracoccaceae</taxon>
        <taxon>Paroceanicella</taxon>
    </lineage>
</organism>
<sequence length="355" mass="37179">MVGAETAAHMPAGGLPPLACGDGNASNYLAWSNLAWLTDSHLHENATVLPPATRTMLAQMRDLAEAMREQSRSAIDRPLAQAPAPAAPGLPPLLPSETPGADTMDFAEEDAASGDDTVSVAPAFPGAAGDPAGTGRLRAPARRLPGLVAACAGALALAAALLGPQPEPAPAPAVDMALAPSPSEPILRQMLTTRLDHAAAEPDRIDPRLMDRTARLPEDFWPLDQLTVEAGLTRSHLTRVDLQRRLSLVSGARLSTDGLFGPETRRALRIWQAANGLQPTGHFDLASIGLLRARTSATPNRSGPNGGTSGEVMLGASRFGTLCWHGNTAQQGASDVLRCEDALPNWVFASLVRVR</sequence>
<dbReference type="InterPro" id="IPR002477">
    <property type="entry name" value="Peptidoglycan-bd-like"/>
</dbReference>
<accession>A0A5B8FRL3</accession>